<dbReference type="AlphaFoldDB" id="A0A5B8IE54"/>
<dbReference type="Pfam" id="PF01255">
    <property type="entry name" value="Prenyltransf"/>
    <property type="match status" value="2"/>
</dbReference>
<dbReference type="KEGG" id="sqz:FQU76_01635"/>
<feature type="compositionally biased region" description="Low complexity" evidence="2">
    <location>
        <begin position="205"/>
        <end position="216"/>
    </location>
</feature>
<feature type="region of interest" description="Disordered" evidence="2">
    <location>
        <begin position="180"/>
        <end position="256"/>
    </location>
</feature>
<dbReference type="GO" id="GO:0008834">
    <property type="term" value="F:ditrans,polycis-undecaprenyl-diphosphate synthase [(2E,6E)-farnesyl-diphosphate specific] activity"/>
    <property type="evidence" value="ECO:0007669"/>
    <property type="project" value="TreeGrafter"/>
</dbReference>
<feature type="region of interest" description="Disordered" evidence="2">
    <location>
        <begin position="84"/>
        <end position="140"/>
    </location>
</feature>
<evidence type="ECO:0000256" key="2">
    <source>
        <dbReference type="SAM" id="MobiDB-lite"/>
    </source>
</evidence>
<dbReference type="GO" id="GO:0016094">
    <property type="term" value="P:polyprenol biosynthetic process"/>
    <property type="evidence" value="ECO:0007669"/>
    <property type="project" value="TreeGrafter"/>
</dbReference>
<gene>
    <name evidence="3" type="ORF">FQU76_01635</name>
</gene>
<dbReference type="PANTHER" id="PTHR10291">
    <property type="entry name" value="DEHYDRODOLICHYL DIPHOSPHATE SYNTHASE FAMILY MEMBER"/>
    <property type="match status" value="1"/>
</dbReference>
<keyword evidence="4" id="KW-1185">Reference proteome</keyword>
<dbReference type="InterPro" id="IPR036424">
    <property type="entry name" value="UPP_synth-like_sf"/>
</dbReference>
<dbReference type="GO" id="GO:0005829">
    <property type="term" value="C:cytosol"/>
    <property type="evidence" value="ECO:0007669"/>
    <property type="project" value="TreeGrafter"/>
</dbReference>
<evidence type="ECO:0000313" key="4">
    <source>
        <dbReference type="Proteomes" id="UP000320580"/>
    </source>
</evidence>
<dbReference type="EMBL" id="CP042266">
    <property type="protein sequence ID" value="QDY75419.1"/>
    <property type="molecule type" value="Genomic_DNA"/>
</dbReference>
<dbReference type="SUPFAM" id="SSF64005">
    <property type="entry name" value="Undecaprenyl diphosphate synthase"/>
    <property type="match status" value="1"/>
</dbReference>
<dbReference type="GO" id="GO:0033850">
    <property type="term" value="F:Z-farnesyl diphosphate synthase activity"/>
    <property type="evidence" value="ECO:0007669"/>
    <property type="project" value="TreeGrafter"/>
</dbReference>
<reference evidence="3 4" key="1">
    <citation type="submission" date="2019-07" db="EMBL/GenBank/DDBJ databases">
        <authorList>
            <person name="Zhu P."/>
        </authorList>
    </citation>
    <scope>NUCLEOTIDE SEQUENCE [LARGE SCALE GENOMIC DNA]</scope>
    <source>
        <strain evidence="3 4">SSL-25</strain>
    </source>
</reference>
<protein>
    <recommendedName>
        <fullName evidence="5">Ditrans,polycis-undecaprenyl-diphosphate synthase ((2E,6E)-farnesyl-diphosphate specific)</fullName>
    </recommendedName>
</protein>
<sequence>MPSVGAAGRTVATVPGGYPPGNSRVPGHLTMILDANRRWATARGMSPVEGHREGARRLFDTVRRAEDAGIRVLTLWRCSRRTTCAGRPRNSTVCPPDHRRSRQPRRAAAVADSTSGAGPDPARSPAHGAAPRPASTAGVPGMTVNLDVGYDGRSEIADVVRGLIQEDGTFREGTDRKELIGGPLRTAGQPDPDVIIRTSGERRPSGSCCGSRCGRSTTSAMCTGRPAPAPTSTPPWTRSPSADAGSAPEPAVASPQ</sequence>
<dbReference type="GO" id="GO:0000287">
    <property type="term" value="F:magnesium ion binding"/>
    <property type="evidence" value="ECO:0007669"/>
    <property type="project" value="TreeGrafter"/>
</dbReference>
<evidence type="ECO:0008006" key="5">
    <source>
        <dbReference type="Google" id="ProtNLM"/>
    </source>
</evidence>
<dbReference type="GO" id="GO:0005886">
    <property type="term" value="C:plasma membrane"/>
    <property type="evidence" value="ECO:0007669"/>
    <property type="project" value="TreeGrafter"/>
</dbReference>
<dbReference type="GO" id="GO:0030145">
    <property type="term" value="F:manganese ion binding"/>
    <property type="evidence" value="ECO:0007669"/>
    <property type="project" value="TreeGrafter"/>
</dbReference>
<proteinExistence type="predicted"/>
<accession>A0A5B8IE54</accession>
<keyword evidence="1" id="KW-0808">Transferase</keyword>
<dbReference type="Gene3D" id="3.40.1180.10">
    <property type="entry name" value="Decaprenyl diphosphate synthase-like"/>
    <property type="match status" value="2"/>
</dbReference>
<dbReference type="OrthoDB" id="4191603at2"/>
<organism evidence="3 4">
    <name type="scientific">Streptomyces qinzhouensis</name>
    <dbReference type="NCBI Taxonomy" id="2599401"/>
    <lineage>
        <taxon>Bacteria</taxon>
        <taxon>Bacillati</taxon>
        <taxon>Actinomycetota</taxon>
        <taxon>Actinomycetes</taxon>
        <taxon>Kitasatosporales</taxon>
        <taxon>Streptomycetaceae</taxon>
        <taxon>Streptomyces</taxon>
    </lineage>
</organism>
<dbReference type="InterPro" id="IPR001441">
    <property type="entry name" value="UPP_synth-like"/>
</dbReference>
<evidence type="ECO:0000256" key="1">
    <source>
        <dbReference type="ARBA" id="ARBA00022679"/>
    </source>
</evidence>
<name>A0A5B8IE54_9ACTN</name>
<feature type="region of interest" description="Disordered" evidence="2">
    <location>
        <begin position="1"/>
        <end position="25"/>
    </location>
</feature>
<evidence type="ECO:0000313" key="3">
    <source>
        <dbReference type="EMBL" id="QDY75419.1"/>
    </source>
</evidence>
<dbReference type="Proteomes" id="UP000320580">
    <property type="component" value="Chromosome"/>
</dbReference>
<dbReference type="PANTHER" id="PTHR10291:SF0">
    <property type="entry name" value="DEHYDRODOLICHYL DIPHOSPHATE SYNTHASE 2"/>
    <property type="match status" value="1"/>
</dbReference>